<protein>
    <submittedName>
        <fullName evidence="1">Uncharacterized protein</fullName>
    </submittedName>
</protein>
<sequence>MLVSIIKTLATAILGIAVITFVVGEKRSSARDAGYRLSASFPVPILRPDGMCGRVFLPSYQDQILQQVVQSIAVNMVDNFSIDDGATEMVGHYEPMLRDITDVSFCEGVWMVWPQHVGVTIGSNKSAALPIWVAWSSVGMARNKTSVTTFGDSPQRRRARGKRLAASAFAFHNEGPFIGIIHRSRRLSQGGKYA</sequence>
<dbReference type="AlphaFoldDB" id="A0A0F9KTJ7"/>
<name>A0A0F9KTJ7_9ZZZZ</name>
<comment type="caution">
    <text evidence="1">The sequence shown here is derived from an EMBL/GenBank/DDBJ whole genome shotgun (WGS) entry which is preliminary data.</text>
</comment>
<proteinExistence type="predicted"/>
<organism evidence="1">
    <name type="scientific">marine sediment metagenome</name>
    <dbReference type="NCBI Taxonomy" id="412755"/>
    <lineage>
        <taxon>unclassified sequences</taxon>
        <taxon>metagenomes</taxon>
        <taxon>ecological metagenomes</taxon>
    </lineage>
</organism>
<accession>A0A0F9KTJ7</accession>
<evidence type="ECO:0000313" key="1">
    <source>
        <dbReference type="EMBL" id="KKM25428.1"/>
    </source>
</evidence>
<reference evidence="1" key="1">
    <citation type="journal article" date="2015" name="Nature">
        <title>Complex archaea that bridge the gap between prokaryotes and eukaryotes.</title>
        <authorList>
            <person name="Spang A."/>
            <person name="Saw J.H."/>
            <person name="Jorgensen S.L."/>
            <person name="Zaremba-Niedzwiedzka K."/>
            <person name="Martijn J."/>
            <person name="Lind A.E."/>
            <person name="van Eijk R."/>
            <person name="Schleper C."/>
            <person name="Guy L."/>
            <person name="Ettema T.J."/>
        </authorList>
    </citation>
    <scope>NUCLEOTIDE SEQUENCE</scope>
</reference>
<dbReference type="EMBL" id="LAZR01012721">
    <property type="protein sequence ID" value="KKM25428.1"/>
    <property type="molecule type" value="Genomic_DNA"/>
</dbReference>
<gene>
    <name evidence="1" type="ORF">LCGC14_1595070</name>
</gene>